<sequence length="522" mass="59885">MQKAGIDLSEQLREAIAQDQFELYYQPRLCLKSGKLVGVEALIRWNHPKEGLIMPNDFIPYAEKNGLIDEIGDWVFRESCAQLRAWLDQGVNDPITSINLSPQQLYQNDLAKKFKHIMEEYKVPPHLIEIEITENVMMAVEEVQQVIKDIKKLGVHLSLDDFGKGYSALSYLTTLPFDKIKIDKAFVFKSTDDKNDETIVKMIIGMSHQLGIKVVAEGIEKEEHLTFLQRNLCDEGQGFFFSHPIPVKEILVQQKEVEEKVKEFGISEIQSNKKELEEALNVARQELKETLSKQQGLIFKYKKIGNKFIHTMSEGELLSKMNIQPEEVIGYELFDFMPTEVAERKTPYYERAWNGENPVIYEGITNGVYYTASLRPVIKGGEVVEVIGSCIDISERREIEQSLVETKRTLTYVLNHVSDYIIVLDNSMNMTYMTPSFKKVLGYLQAGVTDKSLFDIVPEESKHRVHQIFDSVKQESKVQFFDLDMLTPSFERKSFKVKLSPIVSKGTDHTSIILFAKEKAES</sequence>
<dbReference type="AlphaFoldDB" id="A0A4Y8IVX8"/>
<dbReference type="Pfam" id="PF08448">
    <property type="entry name" value="PAS_4"/>
    <property type="match status" value="2"/>
</dbReference>
<dbReference type="InterPro" id="IPR001633">
    <property type="entry name" value="EAL_dom"/>
</dbReference>
<dbReference type="Proteomes" id="UP000297975">
    <property type="component" value="Unassembled WGS sequence"/>
</dbReference>
<feature type="domain" description="EAL" evidence="3">
    <location>
        <begin position="5"/>
        <end position="258"/>
    </location>
</feature>
<dbReference type="PROSITE" id="PS50883">
    <property type="entry name" value="EAL"/>
    <property type="match status" value="1"/>
</dbReference>
<organism evidence="4 5">
    <name type="scientific">Filobacillus milosensis</name>
    <dbReference type="NCBI Taxonomy" id="94137"/>
    <lineage>
        <taxon>Bacteria</taxon>
        <taxon>Bacillati</taxon>
        <taxon>Bacillota</taxon>
        <taxon>Bacilli</taxon>
        <taxon>Bacillales</taxon>
        <taxon>Bacillaceae</taxon>
        <taxon>Filobacillus</taxon>
    </lineage>
</organism>
<comment type="caution">
    <text evidence="4">The sequence shown here is derived from an EMBL/GenBank/DDBJ whole genome shotgun (WGS) entry which is preliminary data.</text>
</comment>
<name>A0A4Y8IVX8_9BACI</name>
<dbReference type="InterPro" id="IPR035919">
    <property type="entry name" value="EAL_sf"/>
</dbReference>
<dbReference type="Gene3D" id="3.20.20.450">
    <property type="entry name" value="EAL domain"/>
    <property type="match status" value="1"/>
</dbReference>
<evidence type="ECO:0000313" key="4">
    <source>
        <dbReference type="EMBL" id="TFB24468.1"/>
    </source>
</evidence>
<dbReference type="GO" id="GO:0071111">
    <property type="term" value="F:cyclic-guanylate-specific phosphodiesterase activity"/>
    <property type="evidence" value="ECO:0007669"/>
    <property type="project" value="InterPro"/>
</dbReference>
<dbReference type="InterPro" id="IPR035965">
    <property type="entry name" value="PAS-like_dom_sf"/>
</dbReference>
<dbReference type="OrthoDB" id="9759607at2"/>
<evidence type="ECO:0000259" key="3">
    <source>
        <dbReference type="PROSITE" id="PS50883"/>
    </source>
</evidence>
<feature type="domain" description="PAS" evidence="2">
    <location>
        <begin position="406"/>
        <end position="476"/>
    </location>
</feature>
<dbReference type="SUPFAM" id="SSF55785">
    <property type="entry name" value="PYP-like sensor domain (PAS domain)"/>
    <property type="match status" value="2"/>
</dbReference>
<dbReference type="InterPro" id="IPR000014">
    <property type="entry name" value="PAS"/>
</dbReference>
<dbReference type="SMART" id="SM00052">
    <property type="entry name" value="EAL"/>
    <property type="match status" value="1"/>
</dbReference>
<protein>
    <submittedName>
        <fullName evidence="4">EAL domain-containing protein</fullName>
    </submittedName>
</protein>
<dbReference type="Pfam" id="PF00563">
    <property type="entry name" value="EAL"/>
    <property type="match status" value="1"/>
</dbReference>
<gene>
    <name evidence="4" type="ORF">E3U55_02940</name>
</gene>
<evidence type="ECO:0000256" key="1">
    <source>
        <dbReference type="SAM" id="Coils"/>
    </source>
</evidence>
<dbReference type="SMART" id="SM00091">
    <property type="entry name" value="PAS"/>
    <property type="match status" value="1"/>
</dbReference>
<dbReference type="CDD" id="cd00130">
    <property type="entry name" value="PAS"/>
    <property type="match status" value="1"/>
</dbReference>
<keyword evidence="1" id="KW-0175">Coiled coil</keyword>
<dbReference type="RefSeq" id="WP_134338827.1">
    <property type="nucleotide sequence ID" value="NZ_SOPW01000002.1"/>
</dbReference>
<dbReference type="PROSITE" id="PS50112">
    <property type="entry name" value="PAS"/>
    <property type="match status" value="1"/>
</dbReference>
<dbReference type="InterPro" id="IPR013656">
    <property type="entry name" value="PAS_4"/>
</dbReference>
<dbReference type="PANTHER" id="PTHR33121:SF70">
    <property type="entry name" value="SIGNALING PROTEIN YKOW"/>
    <property type="match status" value="1"/>
</dbReference>
<dbReference type="EMBL" id="SOPW01000002">
    <property type="protein sequence ID" value="TFB24468.1"/>
    <property type="molecule type" value="Genomic_DNA"/>
</dbReference>
<keyword evidence="5" id="KW-1185">Reference proteome</keyword>
<evidence type="ECO:0000313" key="5">
    <source>
        <dbReference type="Proteomes" id="UP000297975"/>
    </source>
</evidence>
<dbReference type="NCBIfam" id="TIGR00229">
    <property type="entry name" value="sensory_box"/>
    <property type="match status" value="1"/>
</dbReference>
<dbReference type="InterPro" id="IPR050706">
    <property type="entry name" value="Cyclic-di-GMP_PDE-like"/>
</dbReference>
<reference evidence="4 5" key="1">
    <citation type="submission" date="2019-03" db="EMBL/GenBank/DDBJ databases">
        <authorList>
            <person name="He R.-H."/>
        </authorList>
    </citation>
    <scope>NUCLEOTIDE SEQUENCE [LARGE SCALE GENOMIC DNA]</scope>
    <source>
        <strain evidence="5">SH 714</strain>
    </source>
</reference>
<dbReference type="PANTHER" id="PTHR33121">
    <property type="entry name" value="CYCLIC DI-GMP PHOSPHODIESTERASE PDEF"/>
    <property type="match status" value="1"/>
</dbReference>
<dbReference type="CDD" id="cd01948">
    <property type="entry name" value="EAL"/>
    <property type="match status" value="1"/>
</dbReference>
<feature type="coiled-coil region" evidence="1">
    <location>
        <begin position="266"/>
        <end position="293"/>
    </location>
</feature>
<evidence type="ECO:0000259" key="2">
    <source>
        <dbReference type="PROSITE" id="PS50112"/>
    </source>
</evidence>
<proteinExistence type="predicted"/>
<accession>A0A4Y8IVX8</accession>
<dbReference type="Gene3D" id="3.30.450.20">
    <property type="entry name" value="PAS domain"/>
    <property type="match status" value="2"/>
</dbReference>
<dbReference type="SUPFAM" id="SSF141868">
    <property type="entry name" value="EAL domain-like"/>
    <property type="match status" value="1"/>
</dbReference>